<protein>
    <recommendedName>
        <fullName evidence="3">Lin1244/Lin1753-like N-terminal domain-containing protein</fullName>
    </recommendedName>
</protein>
<proteinExistence type="predicted"/>
<comment type="caution">
    <text evidence="1">The sequence shown here is derived from an EMBL/GenBank/DDBJ whole genome shotgun (WGS) entry which is preliminary data.</text>
</comment>
<evidence type="ECO:0000313" key="2">
    <source>
        <dbReference type="Proteomes" id="UP001469749"/>
    </source>
</evidence>
<reference evidence="1 2" key="1">
    <citation type="submission" date="2024-03" db="EMBL/GenBank/DDBJ databases">
        <title>Human intestinal bacterial collection.</title>
        <authorList>
            <person name="Pauvert C."/>
            <person name="Hitch T.C.A."/>
            <person name="Clavel T."/>
        </authorList>
    </citation>
    <scope>NUCLEOTIDE SEQUENCE [LARGE SCALE GENOMIC DNA]</scope>
    <source>
        <strain evidence="1 2">CLA-AA-H190</strain>
    </source>
</reference>
<accession>A0ABV1B1P8</accession>
<gene>
    <name evidence="1" type="ORF">WMO25_02225</name>
</gene>
<sequence>MENVTNWYDTVPYADIKNIIRDRVTAMAREYIGIGFFLRKVRDNEMYLEDGYKDIHDFAMNEFGMSKSTVNHCIRINEQFSIDGNSPGIDERYKDFSKSQLQEMLYIPEDKREDVTPDMTVKEIRSMKEVPLDVEPEVVDEQIPGQMNVYDYPDIVPEQQGPEIRKPSPEEKEILNTFARKLIEDKKAYFRKDYAARVLNVITAEEQLKDNLGTYNRCWYFWNGEEECHINLFDDYIQLWGRSGCIGNFEWFYLMAAVQSMWNVVAMENAERTVRARKDMLVFLTEAVIEKCDLKYEGLDDFNSNVRDTLFAKMIKFTYANTEWIAEFYSDISITNALTGKEIRIRYTWEDLFSELERQGDVGEAYAAEQVFDEDEADDEQQEPEESEGQQVTVQLLLEKEKGKLNQYLDAYKNEASLPAFIEEQKIIVAALAGMVCDLEAAEEPDPEPMELPDMKNNEQRKAFLENYRSWPVWFRVPNAQEVYYRFDLQNGDSIVIREWMYESWKWKETHSTYEYLLKPGYKYLDNCRTNRTALIDYLRGLRKV</sequence>
<name>A0ABV1B1P8_9FIRM</name>
<dbReference type="RefSeq" id="WP_349083843.1">
    <property type="nucleotide sequence ID" value="NZ_JBBMEK010000014.1"/>
</dbReference>
<evidence type="ECO:0000313" key="1">
    <source>
        <dbReference type="EMBL" id="MEQ2363911.1"/>
    </source>
</evidence>
<evidence type="ECO:0008006" key="3">
    <source>
        <dbReference type="Google" id="ProtNLM"/>
    </source>
</evidence>
<dbReference type="Proteomes" id="UP001469749">
    <property type="component" value="Unassembled WGS sequence"/>
</dbReference>
<keyword evidence="2" id="KW-1185">Reference proteome</keyword>
<dbReference type="EMBL" id="JBBMEK010000014">
    <property type="protein sequence ID" value="MEQ2363911.1"/>
    <property type="molecule type" value="Genomic_DNA"/>
</dbReference>
<organism evidence="1 2">
    <name type="scientific">Coprococcus intestinihominis</name>
    <dbReference type="NCBI Taxonomy" id="3133154"/>
    <lineage>
        <taxon>Bacteria</taxon>
        <taxon>Bacillati</taxon>
        <taxon>Bacillota</taxon>
        <taxon>Clostridia</taxon>
        <taxon>Lachnospirales</taxon>
        <taxon>Lachnospiraceae</taxon>
        <taxon>Coprococcus</taxon>
    </lineage>
</organism>